<dbReference type="Pfam" id="PF01872">
    <property type="entry name" value="RibD_C"/>
    <property type="match status" value="1"/>
</dbReference>
<dbReference type="SUPFAM" id="SSF53597">
    <property type="entry name" value="Dihydrofolate reductase-like"/>
    <property type="match status" value="1"/>
</dbReference>
<dbReference type="InterPro" id="IPR024072">
    <property type="entry name" value="DHFR-like_dom_sf"/>
</dbReference>
<dbReference type="GO" id="GO:0009231">
    <property type="term" value="P:riboflavin biosynthetic process"/>
    <property type="evidence" value="ECO:0007669"/>
    <property type="project" value="InterPro"/>
</dbReference>
<evidence type="ECO:0000313" key="3">
    <source>
        <dbReference type="Proteomes" id="UP000256913"/>
    </source>
</evidence>
<feature type="domain" description="Bacterial bifunctional deaminase-reductase C-terminal" evidence="1">
    <location>
        <begin position="3"/>
        <end position="185"/>
    </location>
</feature>
<sequence>MELTLTTFLSVDGVMQGPGGPTEDTTGGFARGGWLVPYADESLNAFMVEIFDRAEAFLLGRRTYEIFAAYWPQVTDPADPIAGRLNRLPKFVASRSLSAAEWEPTTVLVDEVADAVAALKERPGGELQVHGSGELARYLMSHDLIDEYRLLIFPVVVGDGTRLFDAMGLPTGLELVHHRITDAGTLINVYRPTGRATYGTFELPD</sequence>
<dbReference type="EMBL" id="QUMQ01000001">
    <property type="protein sequence ID" value="REF94139.1"/>
    <property type="molecule type" value="Genomic_DNA"/>
</dbReference>
<organism evidence="2 3">
    <name type="scientific">Asanoa ferruginea</name>
    <dbReference type="NCBI Taxonomy" id="53367"/>
    <lineage>
        <taxon>Bacteria</taxon>
        <taxon>Bacillati</taxon>
        <taxon>Actinomycetota</taxon>
        <taxon>Actinomycetes</taxon>
        <taxon>Micromonosporales</taxon>
        <taxon>Micromonosporaceae</taxon>
        <taxon>Asanoa</taxon>
    </lineage>
</organism>
<dbReference type="PANTHER" id="PTHR38011:SF2">
    <property type="entry name" value="BIFUNCTIONAL DEAMINASE-REDUCTASE DOMAIN PROTEIN"/>
    <property type="match status" value="1"/>
</dbReference>
<gene>
    <name evidence="2" type="ORF">DFJ67_0051</name>
</gene>
<accession>A0A3D9ZB30</accession>
<dbReference type="GO" id="GO:0008703">
    <property type="term" value="F:5-amino-6-(5-phosphoribosylamino)uracil reductase activity"/>
    <property type="evidence" value="ECO:0007669"/>
    <property type="project" value="InterPro"/>
</dbReference>
<dbReference type="Gene3D" id="3.40.430.10">
    <property type="entry name" value="Dihydrofolate Reductase, subunit A"/>
    <property type="match status" value="1"/>
</dbReference>
<reference evidence="2 3" key="1">
    <citation type="submission" date="2018-08" db="EMBL/GenBank/DDBJ databases">
        <title>Sequencing the genomes of 1000 actinobacteria strains.</title>
        <authorList>
            <person name="Klenk H.-P."/>
        </authorList>
    </citation>
    <scope>NUCLEOTIDE SEQUENCE [LARGE SCALE GENOMIC DNA]</scope>
    <source>
        <strain evidence="2 3">DSM 44099</strain>
    </source>
</reference>
<evidence type="ECO:0000313" key="2">
    <source>
        <dbReference type="EMBL" id="REF94139.1"/>
    </source>
</evidence>
<keyword evidence="3" id="KW-1185">Reference proteome</keyword>
<protein>
    <submittedName>
        <fullName evidence="2">Dihydrofolate reductase</fullName>
    </submittedName>
</protein>
<dbReference type="InterPro" id="IPR002734">
    <property type="entry name" value="RibDG_C"/>
</dbReference>
<dbReference type="AlphaFoldDB" id="A0A3D9ZB30"/>
<name>A0A3D9ZB30_9ACTN</name>
<dbReference type="OrthoDB" id="3471694at2"/>
<comment type="caution">
    <text evidence="2">The sequence shown here is derived from an EMBL/GenBank/DDBJ whole genome shotgun (WGS) entry which is preliminary data.</text>
</comment>
<proteinExistence type="predicted"/>
<dbReference type="InterPro" id="IPR050765">
    <property type="entry name" value="Riboflavin_Biosynth_HTPR"/>
</dbReference>
<evidence type="ECO:0000259" key="1">
    <source>
        <dbReference type="Pfam" id="PF01872"/>
    </source>
</evidence>
<dbReference type="RefSeq" id="WP_116066007.1">
    <property type="nucleotide sequence ID" value="NZ_BONB01000077.1"/>
</dbReference>
<dbReference type="Proteomes" id="UP000256913">
    <property type="component" value="Unassembled WGS sequence"/>
</dbReference>
<dbReference type="PANTHER" id="PTHR38011">
    <property type="entry name" value="DIHYDROFOLATE REDUCTASE FAMILY PROTEIN (AFU_ORTHOLOGUE AFUA_8G06820)"/>
    <property type="match status" value="1"/>
</dbReference>